<comment type="catalytic activity">
    <reaction evidence="15">
        <text>L-tyrosyl-[protein] + ATP = O-phospho-L-tyrosyl-[protein] + ADP + H(+)</text>
        <dbReference type="Rhea" id="RHEA:10596"/>
        <dbReference type="Rhea" id="RHEA-COMP:10136"/>
        <dbReference type="Rhea" id="RHEA-COMP:20101"/>
        <dbReference type="ChEBI" id="CHEBI:15378"/>
        <dbReference type="ChEBI" id="CHEBI:30616"/>
        <dbReference type="ChEBI" id="CHEBI:46858"/>
        <dbReference type="ChEBI" id="CHEBI:61978"/>
        <dbReference type="ChEBI" id="CHEBI:456216"/>
        <dbReference type="EC" id="2.7.10.2"/>
    </reaction>
</comment>
<protein>
    <recommendedName>
        <fullName evidence="4">non-specific protein-tyrosine kinase</fullName>
        <ecNumber evidence="4">2.7.10.2</ecNumber>
    </recommendedName>
</protein>
<keyword evidence="14" id="KW-0829">Tyrosine-protein kinase</keyword>
<feature type="region of interest" description="Disordered" evidence="17">
    <location>
        <begin position="1"/>
        <end position="22"/>
    </location>
</feature>
<feature type="transmembrane region" description="Helical" evidence="18">
    <location>
        <begin position="42"/>
        <end position="60"/>
    </location>
</feature>
<gene>
    <name evidence="21" type="ORF">MPOCJGCO_0689</name>
</gene>
<comment type="similarity">
    <text evidence="2">Belongs to the CpsD/CapB family.</text>
</comment>
<keyword evidence="13 18" id="KW-0472">Membrane</keyword>
<dbReference type="Pfam" id="PF13614">
    <property type="entry name" value="AAA_31"/>
    <property type="match status" value="1"/>
</dbReference>
<evidence type="ECO:0000259" key="20">
    <source>
        <dbReference type="Pfam" id="PF13614"/>
    </source>
</evidence>
<comment type="caution">
    <text evidence="21">The sequence shown here is derived from an EMBL/GenBank/DDBJ whole genome shotgun (WGS) entry which is preliminary data.</text>
</comment>
<keyword evidence="12 18" id="KW-1133">Transmembrane helix</keyword>
<evidence type="ECO:0000256" key="15">
    <source>
        <dbReference type="ARBA" id="ARBA00051245"/>
    </source>
</evidence>
<dbReference type="InterPro" id="IPR003856">
    <property type="entry name" value="LPS_length_determ_N"/>
</dbReference>
<evidence type="ECO:0000256" key="8">
    <source>
        <dbReference type="ARBA" id="ARBA00022692"/>
    </source>
</evidence>
<dbReference type="Pfam" id="PF02706">
    <property type="entry name" value="Wzz"/>
    <property type="match status" value="1"/>
</dbReference>
<evidence type="ECO:0000256" key="3">
    <source>
        <dbReference type="ARBA" id="ARBA00008883"/>
    </source>
</evidence>
<feature type="coiled-coil region" evidence="16">
    <location>
        <begin position="214"/>
        <end position="241"/>
    </location>
</feature>
<evidence type="ECO:0000256" key="13">
    <source>
        <dbReference type="ARBA" id="ARBA00023136"/>
    </source>
</evidence>
<evidence type="ECO:0000256" key="17">
    <source>
        <dbReference type="SAM" id="MobiDB-lite"/>
    </source>
</evidence>
<keyword evidence="7" id="KW-0808">Transferase</keyword>
<keyword evidence="9" id="KW-0547">Nucleotide-binding</keyword>
<dbReference type="PANTHER" id="PTHR32309">
    <property type="entry name" value="TYROSINE-PROTEIN KINASE"/>
    <property type="match status" value="1"/>
</dbReference>
<proteinExistence type="inferred from homology"/>
<comment type="subcellular location">
    <subcellularLocation>
        <location evidence="1">Cell inner membrane</location>
        <topology evidence="1">Multi-pass membrane protein</topology>
    </subcellularLocation>
</comment>
<reference evidence="21" key="1">
    <citation type="journal article" date="2021" name="Front. Microbiol.">
        <title>Comprehensive Comparative Genomics and Phenotyping of Methylobacterium Species.</title>
        <authorList>
            <person name="Alessa O."/>
            <person name="Ogura Y."/>
            <person name="Fujitani Y."/>
            <person name="Takami H."/>
            <person name="Hayashi T."/>
            <person name="Sahin N."/>
            <person name="Tani A."/>
        </authorList>
    </citation>
    <scope>NUCLEOTIDE SEQUENCE</scope>
    <source>
        <strain evidence="21">DSM 23632</strain>
    </source>
</reference>
<comment type="similarity">
    <text evidence="3">Belongs to the etk/wzc family.</text>
</comment>
<evidence type="ECO:0000256" key="6">
    <source>
        <dbReference type="ARBA" id="ARBA00022519"/>
    </source>
</evidence>
<dbReference type="InterPro" id="IPR025669">
    <property type="entry name" value="AAA_dom"/>
</dbReference>
<dbReference type="InterPro" id="IPR005702">
    <property type="entry name" value="Wzc-like_C"/>
</dbReference>
<evidence type="ECO:0000256" key="9">
    <source>
        <dbReference type="ARBA" id="ARBA00022741"/>
    </source>
</evidence>
<evidence type="ECO:0000256" key="11">
    <source>
        <dbReference type="ARBA" id="ARBA00022840"/>
    </source>
</evidence>
<keyword evidence="22" id="KW-1185">Reference proteome</keyword>
<evidence type="ECO:0000256" key="12">
    <source>
        <dbReference type="ARBA" id="ARBA00022989"/>
    </source>
</evidence>
<evidence type="ECO:0000256" key="14">
    <source>
        <dbReference type="ARBA" id="ARBA00023137"/>
    </source>
</evidence>
<evidence type="ECO:0000256" key="18">
    <source>
        <dbReference type="SAM" id="Phobius"/>
    </source>
</evidence>
<feature type="domain" description="Polysaccharide chain length determinant N-terminal" evidence="19">
    <location>
        <begin position="28"/>
        <end position="117"/>
    </location>
</feature>
<evidence type="ECO:0000259" key="19">
    <source>
        <dbReference type="Pfam" id="PF02706"/>
    </source>
</evidence>
<dbReference type="SUPFAM" id="SSF52540">
    <property type="entry name" value="P-loop containing nucleoside triphosphate hydrolases"/>
    <property type="match status" value="1"/>
</dbReference>
<organism evidence="21 22">
    <name type="scientific">Methylobacterium trifolii</name>
    <dbReference type="NCBI Taxonomy" id="1003092"/>
    <lineage>
        <taxon>Bacteria</taxon>
        <taxon>Pseudomonadati</taxon>
        <taxon>Pseudomonadota</taxon>
        <taxon>Alphaproteobacteria</taxon>
        <taxon>Hyphomicrobiales</taxon>
        <taxon>Methylobacteriaceae</taxon>
        <taxon>Methylobacterium</taxon>
    </lineage>
</organism>
<dbReference type="Proteomes" id="UP001055057">
    <property type="component" value="Unassembled WGS sequence"/>
</dbReference>
<dbReference type="InterPro" id="IPR027417">
    <property type="entry name" value="P-loop_NTPase"/>
</dbReference>
<dbReference type="EMBL" id="BPRB01000040">
    <property type="protein sequence ID" value="GJE58607.1"/>
    <property type="molecule type" value="Genomic_DNA"/>
</dbReference>
<dbReference type="EC" id="2.7.10.2" evidence="4"/>
<evidence type="ECO:0000256" key="10">
    <source>
        <dbReference type="ARBA" id="ARBA00022777"/>
    </source>
</evidence>
<keyword evidence="8 18" id="KW-0812">Transmembrane</keyword>
<evidence type="ECO:0000256" key="1">
    <source>
        <dbReference type="ARBA" id="ARBA00004429"/>
    </source>
</evidence>
<keyword evidence="5" id="KW-1003">Cell membrane</keyword>
<keyword evidence="16" id="KW-0175">Coiled coil</keyword>
<keyword evidence="11" id="KW-0067">ATP-binding</keyword>
<dbReference type="Gene3D" id="3.40.50.300">
    <property type="entry name" value="P-loop containing nucleotide triphosphate hydrolases"/>
    <property type="match status" value="1"/>
</dbReference>
<feature type="domain" description="AAA" evidence="20">
    <location>
        <begin position="546"/>
        <end position="663"/>
    </location>
</feature>
<name>A0ABQ4TUX8_9HYPH</name>
<evidence type="ECO:0000313" key="22">
    <source>
        <dbReference type="Proteomes" id="UP001055057"/>
    </source>
</evidence>
<evidence type="ECO:0000256" key="4">
    <source>
        <dbReference type="ARBA" id="ARBA00011903"/>
    </source>
</evidence>
<evidence type="ECO:0000256" key="7">
    <source>
        <dbReference type="ARBA" id="ARBA00022679"/>
    </source>
</evidence>
<evidence type="ECO:0000256" key="5">
    <source>
        <dbReference type="ARBA" id="ARBA00022475"/>
    </source>
</evidence>
<evidence type="ECO:0000313" key="21">
    <source>
        <dbReference type="EMBL" id="GJE58607.1"/>
    </source>
</evidence>
<evidence type="ECO:0000256" key="16">
    <source>
        <dbReference type="SAM" id="Coils"/>
    </source>
</evidence>
<keyword evidence="6" id="KW-0997">Cell inner membrane</keyword>
<sequence length="750" mass="81008">MLERSTGPSQARGRQAPAQTPKVGDPGDITYLIAVVRRWRRLILGFVLAGVGIALLYLMLATPQYRATARILIDFRRLTDIGQDQLAINSKVNDSAVDSQATIMTSEGVIRAVIRSLKLDADPEFRDDASRLNRALALVGLGDEAPRTEVERERNTIDSLSKRLLAQRVGVSYVIELRFVSEDAAKATRIVNALAAAYVNDQLAAKQEAAGSANTWYKNRVAELQGQANEAEKAAVAFRTRNRIMLADGHYVDEQQLNDLSTRLITAQTEQGQAQAKLDQIDAILRNGGEGAVADEFQNNLITALRQKMADINRRIADGVARNGAEHETVERARSDLRAVKASLTEEFQRIAAGYRSTAAVARLNQESITRSLDELAGRSAEAQASRVELAQLQSFSDTYKTMRDAFLSRFAEAAQEQSYPVTEARIVSEAAEPTRPASPNWYKALPAGLAVGFGLGFIVALGRDVLSRRVRDRRQLEAAIGRPCLAVIGELAAGASRVEEAARSPFSGLAESLRNIRMAADARFSGEGDPPGTVLGIVSAVSEEGVTTLAANLAALLARSGAPTLLIDLDFRRRSLSVLTQDSASDDGTAGLQDVLDGRSPIGTVVRRRPASGLHILPASARPDPMHPADRIASPQFANFLGMARNGYRYVVLDLPPMLPVADARAASGIVDGFVMVTRWDSTTLDDLQSAMALNPELADKLIGAVLNRADPAVLSFFDDTVLSRSVDYLRRTTASAVRATPTAGVEYP</sequence>
<keyword evidence="10" id="KW-0418">Kinase</keyword>
<dbReference type="PANTHER" id="PTHR32309:SF13">
    <property type="entry name" value="FERRIC ENTEROBACTIN TRANSPORT PROTEIN FEPE"/>
    <property type="match status" value="1"/>
</dbReference>
<dbReference type="RefSeq" id="WP_238181233.1">
    <property type="nucleotide sequence ID" value="NZ_BPRB01000040.1"/>
</dbReference>
<reference evidence="21" key="2">
    <citation type="submission" date="2021-08" db="EMBL/GenBank/DDBJ databases">
        <authorList>
            <person name="Tani A."/>
            <person name="Ola A."/>
            <person name="Ogura Y."/>
            <person name="Katsura K."/>
            <person name="Hayashi T."/>
        </authorList>
    </citation>
    <scope>NUCLEOTIDE SEQUENCE</scope>
    <source>
        <strain evidence="21">DSM 23632</strain>
    </source>
</reference>
<dbReference type="InterPro" id="IPR050445">
    <property type="entry name" value="Bact_polysacc_biosynth/exp"/>
</dbReference>
<accession>A0ABQ4TUX8</accession>
<dbReference type="CDD" id="cd05387">
    <property type="entry name" value="BY-kinase"/>
    <property type="match status" value="1"/>
</dbReference>
<evidence type="ECO:0000256" key="2">
    <source>
        <dbReference type="ARBA" id="ARBA00007316"/>
    </source>
</evidence>